<dbReference type="RefSeq" id="WP_081177771.1">
    <property type="nucleotide sequence ID" value="NZ_MSPX01000030.1"/>
</dbReference>
<sequence length="380" mass="42655">MLKFLKNIVSELRAARGGRAQPKIWMFGPMPPPLHGQSNYNATIATFFRTQASLTILSTGGTAAEKLVAGLILPFIALLFIGKSDKIYTSPPGQSGLWLFMPCILVFRLRGMEHVIHHHSYRPINIGPTRSNRVLTRLGGPKQRHVFLSERMREQYAAIYLSAPQKAGSFVLPNAFFFYEEQAEPQRREGPVTIGHLSVITREKGAPYLTELVEALARERRDFRFVLAGPVRDPALKAEIDAFCKRNEEIASHIGPVMGQDKRQFYQSVDLFVLPTRLIDEADPLVLLEAYSFGCDVLASSTGCIPERVRSPDRLLTFDLAQDVIRLNLAIDAAQQNRAETSIACMAFVKDLYERSRADAERFFGYFGCSIHAHASDRKK</sequence>
<evidence type="ECO:0000313" key="1">
    <source>
        <dbReference type="EMBL" id="OQP83617.1"/>
    </source>
</evidence>
<reference evidence="1 2" key="1">
    <citation type="journal article" date="2017" name="Antonie Van Leeuwenhoek">
        <title>Rhizobium rhizosphaerae sp. nov., a novel species isolated from rice rhizosphere.</title>
        <authorList>
            <person name="Zhao J.J."/>
            <person name="Zhang J."/>
            <person name="Zhang R.J."/>
            <person name="Zhang C.W."/>
            <person name="Yin H.Q."/>
            <person name="Zhang X.X."/>
        </authorList>
    </citation>
    <scope>NUCLEOTIDE SEQUENCE [LARGE SCALE GENOMIC DNA]</scope>
    <source>
        <strain evidence="1 2">RD15</strain>
    </source>
</reference>
<accession>A0ABX3P7D6</accession>
<keyword evidence="2" id="KW-1185">Reference proteome</keyword>
<dbReference type="Gene3D" id="3.40.50.2000">
    <property type="entry name" value="Glycogen Phosphorylase B"/>
    <property type="match status" value="1"/>
</dbReference>
<organism evidence="1 2">
    <name type="scientific">Xaviernesmea rhizosphaerae</name>
    <dbReference type="NCBI Taxonomy" id="1672749"/>
    <lineage>
        <taxon>Bacteria</taxon>
        <taxon>Pseudomonadati</taxon>
        <taxon>Pseudomonadota</taxon>
        <taxon>Alphaproteobacteria</taxon>
        <taxon>Hyphomicrobiales</taxon>
        <taxon>Rhizobiaceae</taxon>
        <taxon>Rhizobium/Agrobacterium group</taxon>
        <taxon>Xaviernesmea</taxon>
    </lineage>
</organism>
<dbReference type="PANTHER" id="PTHR12526:SF637">
    <property type="entry name" value="GLYCOSYLTRANSFERASE EPSF-RELATED"/>
    <property type="match status" value="1"/>
</dbReference>
<protein>
    <recommendedName>
        <fullName evidence="3">Glycosyltransferase</fullName>
    </recommendedName>
</protein>
<name>A0ABX3P7D6_9HYPH</name>
<evidence type="ECO:0008006" key="3">
    <source>
        <dbReference type="Google" id="ProtNLM"/>
    </source>
</evidence>
<dbReference type="CDD" id="cd03801">
    <property type="entry name" value="GT4_PimA-like"/>
    <property type="match status" value="1"/>
</dbReference>
<dbReference type="SUPFAM" id="SSF53756">
    <property type="entry name" value="UDP-Glycosyltransferase/glycogen phosphorylase"/>
    <property type="match status" value="1"/>
</dbReference>
<evidence type="ECO:0000313" key="2">
    <source>
        <dbReference type="Proteomes" id="UP000192652"/>
    </source>
</evidence>
<dbReference type="PANTHER" id="PTHR12526">
    <property type="entry name" value="GLYCOSYLTRANSFERASE"/>
    <property type="match status" value="1"/>
</dbReference>
<dbReference type="Proteomes" id="UP000192652">
    <property type="component" value="Unassembled WGS sequence"/>
</dbReference>
<dbReference type="Pfam" id="PF13692">
    <property type="entry name" value="Glyco_trans_1_4"/>
    <property type="match status" value="1"/>
</dbReference>
<gene>
    <name evidence="1" type="ORF">BTR14_22165</name>
</gene>
<dbReference type="EMBL" id="MSPX01000030">
    <property type="protein sequence ID" value="OQP83617.1"/>
    <property type="molecule type" value="Genomic_DNA"/>
</dbReference>
<comment type="caution">
    <text evidence="1">The sequence shown here is derived from an EMBL/GenBank/DDBJ whole genome shotgun (WGS) entry which is preliminary data.</text>
</comment>
<proteinExistence type="predicted"/>